<reference evidence="1 2" key="1">
    <citation type="journal article" date="2018" name="Int. J. Syst. Evol. Microbiol.">
        <title>Parvibium lacunae gen. nov., sp. nov., a new member of the family Alcaligenaceae isolated from a freshwater pond.</title>
        <authorList>
            <person name="Chen W.M."/>
            <person name="Xie P.B."/>
            <person name="Hsu M.Y."/>
            <person name="Sheu S.Y."/>
        </authorList>
    </citation>
    <scope>NUCLEOTIDE SEQUENCE [LARGE SCALE GENOMIC DNA]</scope>
    <source>
        <strain evidence="1 2">KMB9</strain>
    </source>
</reference>
<dbReference type="EMBL" id="QPGB01000001">
    <property type="protein sequence ID" value="RCS59595.1"/>
    <property type="molecule type" value="Genomic_DNA"/>
</dbReference>
<protein>
    <recommendedName>
        <fullName evidence="3">Phage head morphogenesis domain-containing protein</fullName>
    </recommendedName>
</protein>
<name>A0A368L7F4_9BURK</name>
<evidence type="ECO:0008006" key="3">
    <source>
        <dbReference type="Google" id="ProtNLM"/>
    </source>
</evidence>
<evidence type="ECO:0000313" key="2">
    <source>
        <dbReference type="Proteomes" id="UP000252357"/>
    </source>
</evidence>
<sequence length="175" mass="19730">MINGISQSKAICQPKSMGIGLLDSQSKSIPTFNLFETEPWLLDVAKKAINNFHIPWHCDDALIAETKKEAIRCLAAGVRSKSFLNELVPKVFKTKRDATHGIAKITSCGHEAINLYRLAEIGEKRFVWRYCELLCDFPEHSKLDGKEFSLNKGHKGEFPSSRYGCRCRGSIRMPT</sequence>
<dbReference type="AlphaFoldDB" id="A0A368L7F4"/>
<dbReference type="Proteomes" id="UP000252357">
    <property type="component" value="Unassembled WGS sequence"/>
</dbReference>
<evidence type="ECO:0000313" key="1">
    <source>
        <dbReference type="EMBL" id="RCS59595.1"/>
    </source>
</evidence>
<gene>
    <name evidence="1" type="ORF">DU000_02430</name>
</gene>
<proteinExistence type="predicted"/>
<organism evidence="1 2">
    <name type="scientific">Parvibium lacunae</name>
    <dbReference type="NCBI Taxonomy" id="1888893"/>
    <lineage>
        <taxon>Bacteria</taxon>
        <taxon>Pseudomonadati</taxon>
        <taxon>Pseudomonadota</taxon>
        <taxon>Betaproteobacteria</taxon>
        <taxon>Burkholderiales</taxon>
        <taxon>Alcaligenaceae</taxon>
        <taxon>Parvibium</taxon>
    </lineage>
</organism>
<keyword evidence="2" id="KW-1185">Reference proteome</keyword>
<accession>A0A368L7F4</accession>
<comment type="caution">
    <text evidence="1">The sequence shown here is derived from an EMBL/GenBank/DDBJ whole genome shotgun (WGS) entry which is preliminary data.</text>
</comment>